<organism evidence="3 4">
    <name type="scientific">Microbacterium saccharophilum</name>
    <dbReference type="NCBI Taxonomy" id="1213358"/>
    <lineage>
        <taxon>Bacteria</taxon>
        <taxon>Bacillati</taxon>
        <taxon>Actinomycetota</taxon>
        <taxon>Actinomycetes</taxon>
        <taxon>Micrococcales</taxon>
        <taxon>Microbacteriaceae</taxon>
        <taxon>Microbacterium</taxon>
    </lineage>
</organism>
<protein>
    <recommendedName>
        <fullName evidence="2">Glycosyl hydrolase family 32 C-terminal domain-containing protein</fullName>
    </recommendedName>
</protein>
<feature type="compositionally biased region" description="Polar residues" evidence="1">
    <location>
        <begin position="1"/>
        <end position="11"/>
    </location>
</feature>
<dbReference type="AlphaFoldDB" id="A0A5C8HT08"/>
<proteinExistence type="predicted"/>
<feature type="compositionally biased region" description="Low complexity" evidence="1">
    <location>
        <begin position="18"/>
        <end position="33"/>
    </location>
</feature>
<feature type="region of interest" description="Disordered" evidence="1">
    <location>
        <begin position="1"/>
        <end position="37"/>
    </location>
</feature>
<dbReference type="Pfam" id="PF08244">
    <property type="entry name" value="Glyco_hydro_32C"/>
    <property type="match status" value="1"/>
</dbReference>
<dbReference type="PANTHER" id="PTHR43101">
    <property type="entry name" value="BETA-FRUCTOSIDASE"/>
    <property type="match status" value="1"/>
</dbReference>
<accession>A0A5C8HT08</accession>
<dbReference type="Proteomes" id="UP000321949">
    <property type="component" value="Unassembled WGS sequence"/>
</dbReference>
<dbReference type="EMBL" id="VRSX01000006">
    <property type="protein sequence ID" value="TXK08939.1"/>
    <property type="molecule type" value="Genomic_DNA"/>
</dbReference>
<evidence type="ECO:0000259" key="2">
    <source>
        <dbReference type="Pfam" id="PF08244"/>
    </source>
</evidence>
<feature type="domain" description="Glycosyl hydrolase family 32 C-terminal" evidence="2">
    <location>
        <begin position="28"/>
        <end position="185"/>
    </location>
</feature>
<evidence type="ECO:0000256" key="1">
    <source>
        <dbReference type="SAM" id="MobiDB-lite"/>
    </source>
</evidence>
<dbReference type="OrthoDB" id="9776657at2"/>
<name>A0A5C8HT08_9MICO</name>
<dbReference type="PANTHER" id="PTHR43101:SF1">
    <property type="entry name" value="BETA-FRUCTOSIDASE"/>
    <property type="match status" value="1"/>
</dbReference>
<sequence>MTVRQLRSWSSAPGAPQRSVGSTRSSSVTSSSTECQHPSVDTAAEILIVAGHLASTGTQVEIELRATIPRTGRLRLDLLVTPDGEESTTLELRRDRDGELAINLDRSRSSLDAEVDRSSHSGDLPLLQGNTGDTCMVRVFLDRSSIEVFVDGVALTTRVYPTRTDADRIRLVAEGDVRVDDVRGWRLLDQEQNFRVMEPPLDSEM</sequence>
<gene>
    <name evidence="3" type="ORF">FVP74_12750</name>
</gene>
<dbReference type="SUPFAM" id="SSF49899">
    <property type="entry name" value="Concanavalin A-like lectins/glucanases"/>
    <property type="match status" value="1"/>
</dbReference>
<dbReference type="InterPro" id="IPR013320">
    <property type="entry name" value="ConA-like_dom_sf"/>
</dbReference>
<comment type="caution">
    <text evidence="3">The sequence shown here is derived from an EMBL/GenBank/DDBJ whole genome shotgun (WGS) entry which is preliminary data.</text>
</comment>
<dbReference type="InterPro" id="IPR013189">
    <property type="entry name" value="Glyco_hydro_32_C"/>
</dbReference>
<reference evidence="3 4" key="1">
    <citation type="submission" date="2019-08" db="EMBL/GenBank/DDBJ databases">
        <authorList>
            <person name="Dong K."/>
        </authorList>
    </citation>
    <scope>NUCLEOTIDE SEQUENCE [LARGE SCALE GENOMIC DNA]</scope>
    <source>
        <strain evidence="3 4">K-1</strain>
    </source>
</reference>
<dbReference type="Gene3D" id="2.60.120.560">
    <property type="entry name" value="Exo-inulinase, domain 1"/>
    <property type="match status" value="1"/>
</dbReference>
<evidence type="ECO:0000313" key="3">
    <source>
        <dbReference type="EMBL" id="TXK08939.1"/>
    </source>
</evidence>
<dbReference type="InterPro" id="IPR051214">
    <property type="entry name" value="GH32_Enzymes"/>
</dbReference>
<keyword evidence="4" id="KW-1185">Reference proteome</keyword>
<evidence type="ECO:0000313" key="4">
    <source>
        <dbReference type="Proteomes" id="UP000321949"/>
    </source>
</evidence>